<dbReference type="Proteomes" id="UP000218267">
    <property type="component" value="Chromosome"/>
</dbReference>
<evidence type="ECO:0000313" key="3">
    <source>
        <dbReference type="Proteomes" id="UP000218267"/>
    </source>
</evidence>
<dbReference type="SUPFAM" id="SSF47336">
    <property type="entry name" value="ACP-like"/>
    <property type="match status" value="1"/>
</dbReference>
<reference evidence="3" key="2">
    <citation type="journal article" date="2020" name="Antonie Van Leeuwenhoek">
        <title>Labilibaculum antarcticum sp. nov., a novel facultative anaerobic, psychrotorelant bacterium isolated from marine sediment of Antarctica.</title>
        <authorList>
            <person name="Watanabe M."/>
            <person name="Kojima H."/>
            <person name="Fukui M."/>
        </authorList>
    </citation>
    <scope>NUCLEOTIDE SEQUENCE [LARGE SCALE GENOMIC DNA]</scope>
    <source>
        <strain evidence="3">SPP2</strain>
    </source>
</reference>
<accession>A0A1Y1CQG7</accession>
<evidence type="ECO:0000313" key="2">
    <source>
        <dbReference type="EMBL" id="BAX82625.1"/>
    </source>
</evidence>
<evidence type="ECO:0000259" key="1">
    <source>
        <dbReference type="PROSITE" id="PS50075"/>
    </source>
</evidence>
<dbReference type="EMBL" id="AP018042">
    <property type="protein sequence ID" value="BAX82625.1"/>
    <property type="molecule type" value="Genomic_DNA"/>
</dbReference>
<dbReference type="OrthoDB" id="5348029at2"/>
<dbReference type="AlphaFoldDB" id="A0A1Y1CQG7"/>
<dbReference type="InterPro" id="IPR009081">
    <property type="entry name" value="PP-bd_ACP"/>
</dbReference>
<dbReference type="InterPro" id="IPR036736">
    <property type="entry name" value="ACP-like_sf"/>
</dbReference>
<gene>
    <name evidence="2" type="ORF">ALGA_4335</name>
</gene>
<dbReference type="Gene3D" id="1.10.1200.10">
    <property type="entry name" value="ACP-like"/>
    <property type="match status" value="1"/>
</dbReference>
<name>A0A1Y1CQG7_9BACT</name>
<dbReference type="PROSITE" id="PS50075">
    <property type="entry name" value="CARRIER"/>
    <property type="match status" value="1"/>
</dbReference>
<dbReference type="RefSeq" id="WP_096433836.1">
    <property type="nucleotide sequence ID" value="NZ_AP018042.1"/>
</dbReference>
<organism evidence="2 3">
    <name type="scientific">Labilibaculum antarcticum</name>
    <dbReference type="NCBI Taxonomy" id="1717717"/>
    <lineage>
        <taxon>Bacteria</taxon>
        <taxon>Pseudomonadati</taxon>
        <taxon>Bacteroidota</taxon>
        <taxon>Bacteroidia</taxon>
        <taxon>Marinilabiliales</taxon>
        <taxon>Marinifilaceae</taxon>
        <taxon>Labilibaculum</taxon>
    </lineage>
</organism>
<protein>
    <submittedName>
        <fullName evidence="2">Acyl carrier protein</fullName>
    </submittedName>
</protein>
<dbReference type="KEGG" id="mbas:ALGA_4335"/>
<reference evidence="2 3" key="1">
    <citation type="journal article" date="2018" name="Mar. Genomics">
        <title>Complete genome sequence of Marinifilaceae bacterium strain SPP2, isolated from the Antarctic marine sediment.</title>
        <authorList>
            <person name="Watanabe M."/>
            <person name="Kojima H."/>
            <person name="Fukui M."/>
        </authorList>
    </citation>
    <scope>NUCLEOTIDE SEQUENCE [LARGE SCALE GENOMIC DNA]</scope>
    <source>
        <strain evidence="2 3">SPP2</strain>
    </source>
</reference>
<sequence length="75" mass="8491">MKEVVVKILESLRPGEDYVKSENFVVDGLLDSFDLIVLVSELDEHFTISIKGTDIIPENFMNIEAINTLLTKYTS</sequence>
<proteinExistence type="predicted"/>
<keyword evidence="3" id="KW-1185">Reference proteome</keyword>
<feature type="domain" description="Carrier" evidence="1">
    <location>
        <begin position="1"/>
        <end position="74"/>
    </location>
</feature>